<keyword evidence="2" id="KW-0238">DNA-binding</keyword>
<keyword evidence="3" id="KW-0804">Transcription</keyword>
<dbReference type="InterPro" id="IPR001387">
    <property type="entry name" value="Cro/C1-type_HTH"/>
</dbReference>
<proteinExistence type="predicted"/>
<dbReference type="PANTHER" id="PTHR40661">
    <property type="match status" value="1"/>
</dbReference>
<dbReference type="Gene3D" id="1.10.260.40">
    <property type="entry name" value="lambda repressor-like DNA-binding domains"/>
    <property type="match status" value="1"/>
</dbReference>
<dbReference type="SUPFAM" id="SSF47413">
    <property type="entry name" value="lambda repressor-like DNA-binding domains"/>
    <property type="match status" value="1"/>
</dbReference>
<evidence type="ECO:0000256" key="1">
    <source>
        <dbReference type="ARBA" id="ARBA00023015"/>
    </source>
</evidence>
<accession>A0A3N0I468</accession>
<dbReference type="InterPro" id="IPR015927">
    <property type="entry name" value="Peptidase_S24_S26A/B/C"/>
</dbReference>
<name>A0A3N0I468_9FIRM</name>
<dbReference type="RefSeq" id="WP_128519461.1">
    <property type="nucleotide sequence ID" value="NZ_CAUWBR010000011.1"/>
</dbReference>
<comment type="caution">
    <text evidence="5">The sequence shown here is derived from an EMBL/GenBank/DDBJ whole genome shotgun (WGS) entry which is preliminary data.</text>
</comment>
<dbReference type="InterPro" id="IPR036286">
    <property type="entry name" value="LexA/Signal_pep-like_sf"/>
</dbReference>
<dbReference type="SUPFAM" id="SSF51306">
    <property type="entry name" value="LexA/Signal peptidase"/>
    <property type="match status" value="1"/>
</dbReference>
<dbReference type="Pfam" id="PF01381">
    <property type="entry name" value="HTH_3"/>
    <property type="match status" value="1"/>
</dbReference>
<evidence type="ECO:0000259" key="4">
    <source>
        <dbReference type="PROSITE" id="PS50943"/>
    </source>
</evidence>
<dbReference type="GO" id="GO:0003677">
    <property type="term" value="F:DNA binding"/>
    <property type="evidence" value="ECO:0007669"/>
    <property type="project" value="UniProtKB-KW"/>
</dbReference>
<dbReference type="PROSITE" id="PS50943">
    <property type="entry name" value="HTH_CROC1"/>
    <property type="match status" value="1"/>
</dbReference>
<dbReference type="EMBL" id="RJQC01000001">
    <property type="protein sequence ID" value="RNM31300.1"/>
    <property type="molecule type" value="Genomic_DNA"/>
</dbReference>
<dbReference type="InterPro" id="IPR039418">
    <property type="entry name" value="LexA-like"/>
</dbReference>
<evidence type="ECO:0000256" key="2">
    <source>
        <dbReference type="ARBA" id="ARBA00023125"/>
    </source>
</evidence>
<dbReference type="PANTHER" id="PTHR40661:SF1">
    <property type="entry name" value="HTH CRO_C1-TYPE DOMAIN-CONTAINING PROTEIN"/>
    <property type="match status" value="1"/>
</dbReference>
<sequence length="234" mass="26727">MSLGQRIKQAREQHGYQQKDLAKKVGVKSAGVISNWERDLNKPDADKIVQLCEVLEISASDLLNCHIQEEFVCSTREKDMIKQFRSLDDIAQEAILSLLSIEAKRHKEVNLPTWTLPFFSARPSAGIGNYMMDNEEEQMEIIDTPQARKADYILQVDGNSMEPKFHSGQYVLVKKQETIQTNEIGIFVIDGDVWIKQFQIDHLHSLNPKYADIPFEEGQEIYCMGKVIGTAERV</sequence>
<evidence type="ECO:0000313" key="6">
    <source>
        <dbReference type="Proteomes" id="UP000276568"/>
    </source>
</evidence>
<gene>
    <name evidence="5" type="ORF">EDX97_01720</name>
</gene>
<evidence type="ECO:0000313" key="5">
    <source>
        <dbReference type="EMBL" id="RNM31300.1"/>
    </source>
</evidence>
<keyword evidence="1" id="KW-0805">Transcription regulation</keyword>
<evidence type="ECO:0000256" key="3">
    <source>
        <dbReference type="ARBA" id="ARBA00023163"/>
    </source>
</evidence>
<dbReference type="OrthoDB" id="2475196at2"/>
<dbReference type="InterPro" id="IPR010982">
    <property type="entry name" value="Lambda_DNA-bd_dom_sf"/>
</dbReference>
<dbReference type="Pfam" id="PF00717">
    <property type="entry name" value="Peptidase_S24"/>
    <property type="match status" value="1"/>
</dbReference>
<dbReference type="CDD" id="cd06529">
    <property type="entry name" value="S24_LexA-like"/>
    <property type="match status" value="1"/>
</dbReference>
<organism evidence="5 6">
    <name type="scientific">Absicoccus porci</name>
    <dbReference type="NCBI Taxonomy" id="2486576"/>
    <lineage>
        <taxon>Bacteria</taxon>
        <taxon>Bacillati</taxon>
        <taxon>Bacillota</taxon>
        <taxon>Erysipelotrichia</taxon>
        <taxon>Erysipelotrichales</taxon>
        <taxon>Erysipelotrichaceae</taxon>
        <taxon>Absicoccus</taxon>
    </lineage>
</organism>
<dbReference type="Gene3D" id="2.10.109.10">
    <property type="entry name" value="Umud Fragment, subunit A"/>
    <property type="match status" value="1"/>
</dbReference>
<dbReference type="Proteomes" id="UP000276568">
    <property type="component" value="Unassembled WGS sequence"/>
</dbReference>
<keyword evidence="6" id="KW-1185">Reference proteome</keyword>
<protein>
    <submittedName>
        <fullName evidence="5">LexA family transcriptional regulator</fullName>
    </submittedName>
</protein>
<dbReference type="CDD" id="cd00093">
    <property type="entry name" value="HTH_XRE"/>
    <property type="match status" value="1"/>
</dbReference>
<reference evidence="5 6" key="1">
    <citation type="submission" date="2018-11" db="EMBL/GenBank/DDBJ databases">
        <title>Clostridium sp. nov., a member of the family Erysipelotrichaceae isolated from pig faeces.</title>
        <authorList>
            <person name="Chang Y.-H."/>
        </authorList>
    </citation>
    <scope>NUCLEOTIDE SEQUENCE [LARGE SCALE GENOMIC DNA]</scope>
    <source>
        <strain evidence="5 6">YH-panp20</strain>
    </source>
</reference>
<dbReference type="SMART" id="SM00530">
    <property type="entry name" value="HTH_XRE"/>
    <property type="match status" value="1"/>
</dbReference>
<dbReference type="AlphaFoldDB" id="A0A3N0I468"/>
<feature type="domain" description="HTH cro/C1-type" evidence="4">
    <location>
        <begin position="7"/>
        <end position="62"/>
    </location>
</feature>